<proteinExistence type="predicted"/>
<feature type="compositionally biased region" description="Low complexity" evidence="1">
    <location>
        <begin position="55"/>
        <end position="64"/>
    </location>
</feature>
<dbReference type="EMBL" id="ADAS02000267">
    <property type="protein sequence ID" value="OAV87850.1"/>
    <property type="molecule type" value="Genomic_DNA"/>
</dbReference>
<reference evidence="2" key="1">
    <citation type="submission" date="2009-11" db="EMBL/GenBank/DDBJ databases">
        <authorList>
            <consortium name="The Broad Institute Genome Sequencing Platform"/>
            <person name="Ward D."/>
            <person name="Feldgarden M."/>
            <person name="Earl A."/>
            <person name="Young S.K."/>
            <person name="Zeng Q."/>
            <person name="Koehrsen M."/>
            <person name="Alvarado L."/>
            <person name="Berlin A."/>
            <person name="Bochicchio J."/>
            <person name="Borenstein D."/>
            <person name="Chapman S.B."/>
            <person name="Chen Z."/>
            <person name="Engels R."/>
            <person name="Freedman E."/>
            <person name="Gellesch M."/>
            <person name="Goldberg J."/>
            <person name="Griggs A."/>
            <person name="Gujja S."/>
            <person name="Heilman E."/>
            <person name="Heiman D."/>
            <person name="Hepburn T."/>
            <person name="Howarth C."/>
            <person name="Jen D."/>
            <person name="Larson L."/>
            <person name="Lewis B."/>
            <person name="Mehta T."/>
            <person name="Park D."/>
            <person name="Pearson M."/>
            <person name="Roberts A."/>
            <person name="Saif S."/>
            <person name="Shea T."/>
            <person name="Shenoy N."/>
            <person name="Sisk P."/>
            <person name="Stolte C."/>
            <person name="Sykes S."/>
            <person name="Thomson T."/>
            <person name="Walk T."/>
            <person name="White J."/>
            <person name="Yandava C."/>
            <person name="Izard J."/>
            <person name="Baranova O.V."/>
            <person name="Blanton J.M."/>
            <person name="Tanner A.C."/>
            <person name="Dewhirst F.E."/>
            <person name="Haas B."/>
            <person name="Nusbaum C."/>
            <person name="Birren B."/>
        </authorList>
    </citation>
    <scope>NUCLEOTIDE SEQUENCE [LARGE SCALE GENOMIC DNA]</scope>
    <source>
        <strain evidence="2">1-1 BBBD Race 1</strain>
    </source>
</reference>
<gene>
    <name evidence="2" type="ORF">PTTG_09443</name>
</gene>
<feature type="region of interest" description="Disordered" evidence="1">
    <location>
        <begin position="38"/>
        <end position="93"/>
    </location>
</feature>
<evidence type="ECO:0000313" key="2">
    <source>
        <dbReference type="EMBL" id="OAV87850.1"/>
    </source>
</evidence>
<dbReference type="EnsemblFungi" id="PTTG_09443-t43_1">
    <property type="protein sequence ID" value="PTTG_09443-t43_1-p1"/>
    <property type="gene ID" value="PTTG_09443"/>
</dbReference>
<protein>
    <submittedName>
        <fullName evidence="2 3">Uncharacterized protein</fullName>
    </submittedName>
</protein>
<reference evidence="3" key="4">
    <citation type="submission" date="2025-05" db="UniProtKB">
        <authorList>
            <consortium name="EnsemblFungi"/>
        </authorList>
    </citation>
    <scope>IDENTIFICATION</scope>
    <source>
        <strain evidence="3">isolate 1-1 / race 1 (BBBD)</strain>
    </source>
</reference>
<dbReference type="AlphaFoldDB" id="A0A0C4F8E7"/>
<sequence length="119" mass="12763">MNLPCPCLAYNAGIPHAASTPAMPADVARFGCHGFPQSPPLLASPRSPAPPPPRRVQLLRTPPQKTSFVPALRNRSPQPHSPQNPGLLAPPCHFDTSGHLKSPQCSVYTSQSRVVLVFE</sequence>
<feature type="compositionally biased region" description="Polar residues" evidence="1">
    <location>
        <begin position="75"/>
        <end position="84"/>
    </location>
</feature>
<accession>A0A0C4F8E7</accession>
<evidence type="ECO:0000313" key="4">
    <source>
        <dbReference type="Proteomes" id="UP000005240"/>
    </source>
</evidence>
<dbReference type="Proteomes" id="UP000005240">
    <property type="component" value="Unassembled WGS sequence"/>
</dbReference>
<keyword evidence="4" id="KW-1185">Reference proteome</keyword>
<reference evidence="3 4" key="3">
    <citation type="journal article" date="2017" name="G3 (Bethesda)">
        <title>Comparative analysis highlights variable genome content of wheat rusts and divergence of the mating loci.</title>
        <authorList>
            <person name="Cuomo C.A."/>
            <person name="Bakkeren G."/>
            <person name="Khalil H.B."/>
            <person name="Panwar V."/>
            <person name="Joly D."/>
            <person name="Linning R."/>
            <person name="Sakthikumar S."/>
            <person name="Song X."/>
            <person name="Adiconis X."/>
            <person name="Fan L."/>
            <person name="Goldberg J.M."/>
            <person name="Levin J.Z."/>
            <person name="Young S."/>
            <person name="Zeng Q."/>
            <person name="Anikster Y."/>
            <person name="Bruce M."/>
            <person name="Wang M."/>
            <person name="Yin C."/>
            <person name="McCallum B."/>
            <person name="Szabo L.J."/>
            <person name="Hulbert S."/>
            <person name="Chen X."/>
            <person name="Fellers J.P."/>
        </authorList>
    </citation>
    <scope>NUCLEOTIDE SEQUENCE</scope>
    <source>
        <strain evidence="4">Isolate 1-1 / race 1 (BBBD)</strain>
        <strain evidence="3">isolate 1-1 / race 1 (BBBD)</strain>
    </source>
</reference>
<organism evidence="2">
    <name type="scientific">Puccinia triticina (isolate 1-1 / race 1 (BBBD))</name>
    <name type="common">Brown leaf rust fungus</name>
    <dbReference type="NCBI Taxonomy" id="630390"/>
    <lineage>
        <taxon>Eukaryota</taxon>
        <taxon>Fungi</taxon>
        <taxon>Dikarya</taxon>
        <taxon>Basidiomycota</taxon>
        <taxon>Pucciniomycotina</taxon>
        <taxon>Pucciniomycetes</taxon>
        <taxon>Pucciniales</taxon>
        <taxon>Pucciniaceae</taxon>
        <taxon>Puccinia</taxon>
    </lineage>
</organism>
<name>A0A0C4F8E7_PUCT1</name>
<evidence type="ECO:0000256" key="1">
    <source>
        <dbReference type="SAM" id="MobiDB-lite"/>
    </source>
</evidence>
<evidence type="ECO:0000313" key="3">
    <source>
        <dbReference type="EnsemblFungi" id="PTTG_09443-t43_1-p1"/>
    </source>
</evidence>
<dbReference type="VEuPathDB" id="FungiDB:PTTG_09443"/>
<reference evidence="2" key="2">
    <citation type="submission" date="2016-05" db="EMBL/GenBank/DDBJ databases">
        <title>Comparative analysis highlights variable genome content of wheat rusts and divergence of the mating loci.</title>
        <authorList>
            <person name="Cuomo C.A."/>
            <person name="Bakkeren G."/>
            <person name="Szabo L."/>
            <person name="Khalil H."/>
            <person name="Joly D."/>
            <person name="Goldberg J."/>
            <person name="Young S."/>
            <person name="Zeng Q."/>
            <person name="Fellers J."/>
        </authorList>
    </citation>
    <scope>NUCLEOTIDE SEQUENCE [LARGE SCALE GENOMIC DNA]</scope>
    <source>
        <strain evidence="2">1-1 BBBD Race 1</strain>
    </source>
</reference>